<comment type="similarity">
    <text evidence="3 9">Belongs to the FKBP-type PPIase family.</text>
</comment>
<keyword evidence="13" id="KW-1185">Reference proteome</keyword>
<dbReference type="Proteomes" id="UP000197679">
    <property type="component" value="Chromosome"/>
</dbReference>
<feature type="region of interest" description="Disordered" evidence="10">
    <location>
        <begin position="1"/>
        <end position="21"/>
    </location>
</feature>
<dbReference type="GO" id="GO:0003755">
    <property type="term" value="F:peptidyl-prolyl cis-trans isomerase activity"/>
    <property type="evidence" value="ECO:0007669"/>
    <property type="project" value="UniProtKB-UniRule"/>
</dbReference>
<keyword evidence="6" id="KW-0143">Chaperone</keyword>
<evidence type="ECO:0000256" key="5">
    <source>
        <dbReference type="ARBA" id="ARBA00023110"/>
    </source>
</evidence>
<keyword evidence="5 8" id="KW-0697">Rotamase</keyword>
<accession>A0A218NML3</accession>
<dbReference type="PANTHER" id="PTHR47861">
    <property type="entry name" value="FKBP-TYPE PEPTIDYL-PROLYL CIS-TRANS ISOMERASE SLYD"/>
    <property type="match status" value="1"/>
</dbReference>
<evidence type="ECO:0000256" key="3">
    <source>
        <dbReference type="ARBA" id="ARBA00006577"/>
    </source>
</evidence>
<protein>
    <recommendedName>
        <fullName evidence="9">Peptidyl-prolyl cis-trans isomerase</fullName>
        <ecNumber evidence="9">5.2.1.8</ecNumber>
    </recommendedName>
</protein>
<reference evidence="12 13" key="1">
    <citation type="journal article" date="2017" name="Nat. Commun.">
        <title>'ARMAN' archaea depend on association with euryarchaeal host in culture and in situ.</title>
        <authorList>
            <person name="Golyshina O."/>
            <person name="Toshchakov S."/>
            <person name="Makarova K."/>
            <person name="Gavrilov S."/>
            <person name="Korzhenkov A."/>
            <person name="La Cono V."/>
            <person name="Arcadi E."/>
            <person name="Nechitaylo T."/>
            <person name="Ferrer M."/>
            <person name="Kublanov I."/>
            <person name="Wolf Y."/>
            <person name="Yakimov M."/>
            <person name="Golyshin P."/>
            <person name="Slesarev A."/>
            <person name="Kozyavkin S."/>
        </authorList>
    </citation>
    <scope>NUCLEOTIDE SEQUENCE [LARGE SCALE GENOMIC DNA]</scope>
    <source>
        <strain evidence="12 13">Mia14</strain>
    </source>
</reference>
<organism evidence="12 13">
    <name type="scientific">Candidatus Mancarchaeum acidiphilum</name>
    <dbReference type="NCBI Taxonomy" id="1920749"/>
    <lineage>
        <taxon>Archaea</taxon>
        <taxon>Candidatus Micrarchaeota</taxon>
        <taxon>Candidatus Mancarchaeum</taxon>
    </lineage>
</organism>
<sequence>MIFMKEQNSNTDQKPTTVEEGDEVEVYYTGKLQSGEVFDSNEKSEPLKFKVGSGEIIKGFDDAVRGMKEGESKDVEIEPKDAYGEYSNDLSIKVPLSTFGDSKPVKGMGVETEEGQQGIITDVNDTEATVDFNPPLAGKVLKFNIKVSQVKKN</sequence>
<dbReference type="PROSITE" id="PS50059">
    <property type="entry name" value="FKBP_PPIASE"/>
    <property type="match status" value="1"/>
</dbReference>
<feature type="compositionally biased region" description="Polar residues" evidence="10">
    <location>
        <begin position="1"/>
        <end position="16"/>
    </location>
</feature>
<evidence type="ECO:0000259" key="11">
    <source>
        <dbReference type="PROSITE" id="PS50059"/>
    </source>
</evidence>
<proteinExistence type="inferred from homology"/>
<dbReference type="EC" id="5.2.1.8" evidence="9"/>
<dbReference type="SUPFAM" id="SSF54534">
    <property type="entry name" value="FKBP-like"/>
    <property type="match status" value="1"/>
</dbReference>
<evidence type="ECO:0000256" key="10">
    <source>
        <dbReference type="SAM" id="MobiDB-lite"/>
    </source>
</evidence>
<dbReference type="KEGG" id="marh:Mia14_0383"/>
<dbReference type="InterPro" id="IPR046357">
    <property type="entry name" value="PPIase_dom_sf"/>
</dbReference>
<evidence type="ECO:0000256" key="1">
    <source>
        <dbReference type="ARBA" id="ARBA00000971"/>
    </source>
</evidence>
<evidence type="ECO:0000256" key="9">
    <source>
        <dbReference type="RuleBase" id="RU003915"/>
    </source>
</evidence>
<dbReference type="AlphaFoldDB" id="A0A218NML3"/>
<dbReference type="GO" id="GO:0042026">
    <property type="term" value="P:protein refolding"/>
    <property type="evidence" value="ECO:0007669"/>
    <property type="project" value="UniProtKB-ARBA"/>
</dbReference>
<dbReference type="EMBL" id="CP019964">
    <property type="protein sequence ID" value="ASI13705.1"/>
    <property type="molecule type" value="Genomic_DNA"/>
</dbReference>
<feature type="domain" description="PPIase FKBP-type" evidence="11">
    <location>
        <begin position="21"/>
        <end position="95"/>
    </location>
</feature>
<dbReference type="Pfam" id="PF00254">
    <property type="entry name" value="FKBP_C"/>
    <property type="match status" value="1"/>
</dbReference>
<evidence type="ECO:0000256" key="7">
    <source>
        <dbReference type="ARBA" id="ARBA00023235"/>
    </source>
</evidence>
<evidence type="ECO:0000256" key="2">
    <source>
        <dbReference type="ARBA" id="ARBA00004496"/>
    </source>
</evidence>
<evidence type="ECO:0000256" key="8">
    <source>
        <dbReference type="PROSITE-ProRule" id="PRU00277"/>
    </source>
</evidence>
<evidence type="ECO:0000256" key="4">
    <source>
        <dbReference type="ARBA" id="ARBA00022490"/>
    </source>
</evidence>
<keyword evidence="4" id="KW-0963">Cytoplasm</keyword>
<dbReference type="PANTHER" id="PTHR47861:SF3">
    <property type="entry name" value="FKBP-TYPE PEPTIDYL-PROLYL CIS-TRANS ISOMERASE SLYD"/>
    <property type="match status" value="1"/>
</dbReference>
<evidence type="ECO:0000313" key="13">
    <source>
        <dbReference type="Proteomes" id="UP000197679"/>
    </source>
</evidence>
<evidence type="ECO:0000256" key="6">
    <source>
        <dbReference type="ARBA" id="ARBA00023186"/>
    </source>
</evidence>
<evidence type="ECO:0000313" key="12">
    <source>
        <dbReference type="EMBL" id="ASI13705.1"/>
    </source>
</evidence>
<keyword evidence="7 8" id="KW-0413">Isomerase</keyword>
<gene>
    <name evidence="12" type="ORF">Mia14_0383</name>
</gene>
<comment type="subcellular location">
    <subcellularLocation>
        <location evidence="2">Cytoplasm</location>
    </subcellularLocation>
</comment>
<dbReference type="GO" id="GO:0005737">
    <property type="term" value="C:cytoplasm"/>
    <property type="evidence" value="ECO:0007669"/>
    <property type="project" value="UniProtKB-SubCell"/>
</dbReference>
<dbReference type="Gene3D" id="3.10.50.40">
    <property type="match status" value="1"/>
</dbReference>
<name>A0A218NML3_9ARCH</name>
<dbReference type="InterPro" id="IPR001179">
    <property type="entry name" value="PPIase_FKBP_dom"/>
</dbReference>
<comment type="catalytic activity">
    <reaction evidence="1 8 9">
        <text>[protein]-peptidylproline (omega=180) = [protein]-peptidylproline (omega=0)</text>
        <dbReference type="Rhea" id="RHEA:16237"/>
        <dbReference type="Rhea" id="RHEA-COMP:10747"/>
        <dbReference type="Rhea" id="RHEA-COMP:10748"/>
        <dbReference type="ChEBI" id="CHEBI:83833"/>
        <dbReference type="ChEBI" id="CHEBI:83834"/>
        <dbReference type="EC" id="5.2.1.8"/>
    </reaction>
</comment>